<protein>
    <submittedName>
        <fullName evidence="2">Uncharacterized protein</fullName>
    </submittedName>
</protein>
<sequence>MARLTIIFIFIPLLLILQTGCTVVTATVGVASVVVGGAIEVVDTVTPDIIDDDEEEDEDEDEQNNIDL</sequence>
<name>A0ABU3A5T4_9GAMM</name>
<dbReference type="Proteomes" id="UP001266357">
    <property type="component" value="Unassembled WGS sequence"/>
</dbReference>
<accession>A0ABU3A5T4</accession>
<feature type="region of interest" description="Disordered" evidence="1">
    <location>
        <begin position="48"/>
        <end position="68"/>
    </location>
</feature>
<gene>
    <name evidence="2" type="ORF">RM573_14995</name>
</gene>
<reference evidence="2 3" key="1">
    <citation type="submission" date="2023-09" db="EMBL/GenBank/DDBJ databases">
        <authorList>
            <person name="Rey-Velasco X."/>
        </authorList>
    </citation>
    <scope>NUCLEOTIDE SEQUENCE [LARGE SCALE GENOMIC DNA]</scope>
    <source>
        <strain evidence="2 3">W431</strain>
    </source>
</reference>
<dbReference type="EMBL" id="JAVRIF010000009">
    <property type="protein sequence ID" value="MDT0604907.1"/>
    <property type="molecule type" value="Genomic_DNA"/>
</dbReference>
<dbReference type="RefSeq" id="WP_311583835.1">
    <property type="nucleotide sequence ID" value="NZ_JAVRIF010000009.1"/>
</dbReference>
<proteinExistence type="predicted"/>
<evidence type="ECO:0000256" key="1">
    <source>
        <dbReference type="SAM" id="MobiDB-lite"/>
    </source>
</evidence>
<organism evidence="2 3">
    <name type="scientific">Thalassotalea castellviae</name>
    <dbReference type="NCBI Taxonomy" id="3075612"/>
    <lineage>
        <taxon>Bacteria</taxon>
        <taxon>Pseudomonadati</taxon>
        <taxon>Pseudomonadota</taxon>
        <taxon>Gammaproteobacteria</taxon>
        <taxon>Alteromonadales</taxon>
        <taxon>Colwelliaceae</taxon>
        <taxon>Thalassotalea</taxon>
    </lineage>
</organism>
<feature type="compositionally biased region" description="Acidic residues" evidence="1">
    <location>
        <begin position="49"/>
        <end position="68"/>
    </location>
</feature>
<evidence type="ECO:0000313" key="2">
    <source>
        <dbReference type="EMBL" id="MDT0604907.1"/>
    </source>
</evidence>
<evidence type="ECO:0000313" key="3">
    <source>
        <dbReference type="Proteomes" id="UP001266357"/>
    </source>
</evidence>
<keyword evidence="3" id="KW-1185">Reference proteome</keyword>
<comment type="caution">
    <text evidence="2">The sequence shown here is derived from an EMBL/GenBank/DDBJ whole genome shotgun (WGS) entry which is preliminary data.</text>
</comment>